<evidence type="ECO:0008006" key="4">
    <source>
        <dbReference type="Google" id="ProtNLM"/>
    </source>
</evidence>
<dbReference type="PANTHER" id="PTHR28254:SF1">
    <property type="entry name" value="CYTOCHROME B-C1 COMPLEX SUBUNIT 10, MITOCHONDRIAL"/>
    <property type="match status" value="1"/>
</dbReference>
<dbReference type="PANTHER" id="PTHR28254">
    <property type="entry name" value="CYTOCHROME B-C1 COMPLEX SUBUNIT 10"/>
    <property type="match status" value="1"/>
</dbReference>
<evidence type="ECO:0000313" key="2">
    <source>
        <dbReference type="EMBL" id="TRM62705.1"/>
    </source>
</evidence>
<evidence type="ECO:0000313" key="3">
    <source>
        <dbReference type="Proteomes" id="UP000320762"/>
    </source>
</evidence>
<dbReference type="AlphaFoldDB" id="A0A550CD29"/>
<reference evidence="2 3" key="1">
    <citation type="journal article" date="2019" name="New Phytol.">
        <title>Comparative genomics reveals unique wood-decay strategies and fruiting body development in the Schizophyllaceae.</title>
        <authorList>
            <person name="Almasi E."/>
            <person name="Sahu N."/>
            <person name="Krizsan K."/>
            <person name="Balint B."/>
            <person name="Kovacs G.M."/>
            <person name="Kiss B."/>
            <person name="Cseklye J."/>
            <person name="Drula E."/>
            <person name="Henrissat B."/>
            <person name="Nagy I."/>
            <person name="Chovatia M."/>
            <person name="Adam C."/>
            <person name="LaButti K."/>
            <person name="Lipzen A."/>
            <person name="Riley R."/>
            <person name="Grigoriev I.V."/>
            <person name="Nagy L.G."/>
        </authorList>
    </citation>
    <scope>NUCLEOTIDE SEQUENCE [LARGE SCALE GENOMIC DNA]</scope>
    <source>
        <strain evidence="2 3">NL-1724</strain>
    </source>
</reference>
<keyword evidence="1" id="KW-0472">Membrane</keyword>
<keyword evidence="3" id="KW-1185">Reference proteome</keyword>
<sequence>MPLIIKPQSQLQAMLSFSRHFTGTGAAWGVGLASMATLLLSTTPLMQQGVLQKVPVIGNYFEDKVPACDKPF</sequence>
<proteinExistence type="predicted"/>
<feature type="transmembrane region" description="Helical" evidence="1">
    <location>
        <begin position="21"/>
        <end position="41"/>
    </location>
</feature>
<keyword evidence="1" id="KW-0812">Transmembrane</keyword>
<dbReference type="Pfam" id="PF09796">
    <property type="entry name" value="QCR10"/>
    <property type="match status" value="1"/>
</dbReference>
<dbReference type="GO" id="GO:0005739">
    <property type="term" value="C:mitochondrion"/>
    <property type="evidence" value="ECO:0007669"/>
    <property type="project" value="GOC"/>
</dbReference>
<evidence type="ECO:0000256" key="1">
    <source>
        <dbReference type="SAM" id="Phobius"/>
    </source>
</evidence>
<name>A0A550CD29_9AGAR</name>
<dbReference type="Proteomes" id="UP000320762">
    <property type="component" value="Unassembled WGS sequence"/>
</dbReference>
<dbReference type="InterPro" id="IPR019182">
    <property type="entry name" value="Cytochrome_b-c1_su10_fun"/>
</dbReference>
<protein>
    <recommendedName>
        <fullName evidence="4">Ubiquinol-cytochrome-c reductase complex subunit-domain-containing protein</fullName>
    </recommendedName>
</protein>
<dbReference type="GO" id="GO:0006122">
    <property type="term" value="P:mitochondrial electron transport, ubiquinol to cytochrome c"/>
    <property type="evidence" value="ECO:0007669"/>
    <property type="project" value="InterPro"/>
</dbReference>
<organism evidence="2 3">
    <name type="scientific">Schizophyllum amplum</name>
    <dbReference type="NCBI Taxonomy" id="97359"/>
    <lineage>
        <taxon>Eukaryota</taxon>
        <taxon>Fungi</taxon>
        <taxon>Dikarya</taxon>
        <taxon>Basidiomycota</taxon>
        <taxon>Agaricomycotina</taxon>
        <taxon>Agaricomycetes</taxon>
        <taxon>Agaricomycetidae</taxon>
        <taxon>Agaricales</taxon>
        <taxon>Schizophyllaceae</taxon>
        <taxon>Schizophyllum</taxon>
    </lineage>
</organism>
<dbReference type="STRING" id="97359.A0A550CD29"/>
<comment type="caution">
    <text evidence="2">The sequence shown here is derived from an EMBL/GenBank/DDBJ whole genome shotgun (WGS) entry which is preliminary data.</text>
</comment>
<keyword evidence="1" id="KW-1133">Transmembrane helix</keyword>
<accession>A0A550CD29</accession>
<dbReference type="OrthoDB" id="1694274at2759"/>
<dbReference type="EMBL" id="VDMD01000012">
    <property type="protein sequence ID" value="TRM62705.1"/>
    <property type="molecule type" value="Genomic_DNA"/>
</dbReference>
<gene>
    <name evidence="2" type="ORF">BD626DRAFT_569843</name>
</gene>